<reference evidence="3 5" key="1">
    <citation type="submission" date="2015-09" db="EMBL/GenBank/DDBJ databases">
        <authorList>
            <consortium name="Pathogen Informatics"/>
        </authorList>
    </citation>
    <scope>NUCLEOTIDE SEQUENCE [LARGE SCALE GENOMIC DNA]</scope>
    <source>
        <strain evidence="3 5">2789STDY5834846</strain>
    </source>
</reference>
<dbReference type="SUPFAM" id="SSF54001">
    <property type="entry name" value="Cysteine proteinases"/>
    <property type="match status" value="1"/>
</dbReference>
<feature type="domain" description="Calpain catalytic" evidence="2">
    <location>
        <begin position="386"/>
        <end position="646"/>
    </location>
</feature>
<evidence type="ECO:0000259" key="2">
    <source>
        <dbReference type="PROSITE" id="PS50203"/>
    </source>
</evidence>
<dbReference type="InterPro" id="IPR001300">
    <property type="entry name" value="Peptidase_C2_calpain_cat"/>
</dbReference>
<evidence type="ECO:0000313" key="4">
    <source>
        <dbReference type="EMBL" id="UVQ76525.1"/>
    </source>
</evidence>
<dbReference type="GO" id="GO:0006508">
    <property type="term" value="P:proteolysis"/>
    <property type="evidence" value="ECO:0007669"/>
    <property type="project" value="UniProtKB-KW"/>
</dbReference>
<dbReference type="Proteomes" id="UP000095606">
    <property type="component" value="Unassembled WGS sequence"/>
</dbReference>
<feature type="active site" evidence="1">
    <location>
        <position position="604"/>
    </location>
</feature>
<dbReference type="Proteomes" id="UP001060104">
    <property type="component" value="Chromosome"/>
</dbReference>
<proteinExistence type="predicted"/>
<dbReference type="GO" id="GO:0004198">
    <property type="term" value="F:calcium-dependent cysteine-type endopeptidase activity"/>
    <property type="evidence" value="ECO:0007669"/>
    <property type="project" value="InterPro"/>
</dbReference>
<feature type="active site" evidence="1">
    <location>
        <position position="431"/>
    </location>
</feature>
<dbReference type="AlphaFoldDB" id="A0A174EEB8"/>
<sequence length="654" mass="73332">MNMNQMNISKTSQNSWISNLIKPTIYLVLLIPLSLFYSCSDDDGVPEPPPEPPYTSPASVRIGDDITNVPSAGVITAQYTDAPSGSDISKIVDGDINTKFVTSHNKFYILWEGDEEIAINYYTLTSANDAPEKDPQSWTLYGSIDGKAWTRIDQQRDQVFSKRQEEKKYQCENTTAYRHYKLEIQSNNGGSDTQIAELVLKKVAIAIKYWNINMPAAGVLTPEFADFPQGTELGYMIDNNADTKFIIPHSNFYIMWSGSEQAIANHYSLVSAADSPEKDPKSWTLYGSNDNEEWVAIDIQKNQVFSARKEKKEFLLNNKKEYLYYKLEVTENGGSNTTQIAEWNLHGYTDVSRILERSEGSTFSSITPMGKHFENRPETTDEVRTWLRTASNEPTITDGDGRFQWVEHPVTLYPFGRPLPADIHQRGIGDCCAVASFASMAFVHPDFIQSIIKDNGDKTYTISMYDPMGKPIEVSVTSKFLSNENGDHFTSCGKNVVLNWGTVLEKALMKYRHVYWKNYNLGGIPQQEVNPLFTGKGDLVYCWGPGKLTNEEMTKVVRTGLAQGYFVTGGFNKAQNIGNQGTVTGHCYSGMYSSDPYALFAMRNPWGGDGEKDGVLNIPNDNRIPPTIDIMLMHPGSASEKSNGVFEGYIPPRW</sequence>
<keyword evidence="1" id="KW-0378">Hydrolase</keyword>
<dbReference type="SUPFAM" id="SSF49785">
    <property type="entry name" value="Galactose-binding domain-like"/>
    <property type="match status" value="1"/>
</dbReference>
<feature type="active site" evidence="1">
    <location>
        <position position="586"/>
    </location>
</feature>
<dbReference type="InterPro" id="IPR008979">
    <property type="entry name" value="Galactose-bd-like_sf"/>
</dbReference>
<dbReference type="PANTHER" id="PTHR48440">
    <property type="match status" value="1"/>
</dbReference>
<dbReference type="InterPro" id="IPR038765">
    <property type="entry name" value="Papain-like_cys_pep_sf"/>
</dbReference>
<dbReference type="Pfam" id="PF00648">
    <property type="entry name" value="Peptidase_C2"/>
    <property type="match status" value="1"/>
</dbReference>
<dbReference type="PANTHER" id="PTHR48440:SF1">
    <property type="entry name" value="PAW DOMAIN-CONTAINING PROTEIN"/>
    <property type="match status" value="1"/>
</dbReference>
<evidence type="ECO:0000256" key="1">
    <source>
        <dbReference type="PROSITE-ProRule" id="PRU00239"/>
    </source>
</evidence>
<reference evidence="4" key="2">
    <citation type="submission" date="2022-08" db="EMBL/GenBank/DDBJ databases">
        <title>Genome Sequencing of Bacteroides fragilis Group Isolates with Nanopore Technology.</title>
        <authorList>
            <person name="Tisza M.J."/>
            <person name="Smith D."/>
            <person name="Dekker J.P."/>
        </authorList>
    </citation>
    <scope>NUCLEOTIDE SEQUENCE</scope>
    <source>
        <strain evidence="4">BFG-527</strain>
    </source>
</reference>
<keyword evidence="1" id="KW-0788">Thiol protease</keyword>
<keyword evidence="6" id="KW-1185">Reference proteome</keyword>
<dbReference type="EMBL" id="CZAE01000001">
    <property type="protein sequence ID" value="CUO34575.1"/>
    <property type="molecule type" value="Genomic_DNA"/>
</dbReference>
<dbReference type="RefSeq" id="WP_055268551.1">
    <property type="nucleotide sequence ID" value="NZ_CAXKYA010000001.1"/>
</dbReference>
<dbReference type="EMBL" id="CP103141">
    <property type="protein sequence ID" value="UVQ76525.1"/>
    <property type="molecule type" value="Genomic_DNA"/>
</dbReference>
<gene>
    <name evidence="3" type="ORF">ERS852461_00061</name>
    <name evidence="4" type="ORF">NXY30_09225</name>
</gene>
<evidence type="ECO:0000313" key="5">
    <source>
        <dbReference type="Proteomes" id="UP000095606"/>
    </source>
</evidence>
<accession>A0A174EEB8</accession>
<evidence type="ECO:0000313" key="6">
    <source>
        <dbReference type="Proteomes" id="UP001060104"/>
    </source>
</evidence>
<dbReference type="GeneID" id="69588744"/>
<organism evidence="3 5">
    <name type="scientific">Bacteroides faecis</name>
    <dbReference type="NCBI Taxonomy" id="674529"/>
    <lineage>
        <taxon>Bacteria</taxon>
        <taxon>Pseudomonadati</taxon>
        <taxon>Bacteroidota</taxon>
        <taxon>Bacteroidia</taxon>
        <taxon>Bacteroidales</taxon>
        <taxon>Bacteroidaceae</taxon>
        <taxon>Bacteroides</taxon>
    </lineage>
</organism>
<evidence type="ECO:0000313" key="3">
    <source>
        <dbReference type="EMBL" id="CUO34575.1"/>
    </source>
</evidence>
<protein>
    <submittedName>
        <fullName evidence="4">C2 family cysteine protease</fullName>
    </submittedName>
    <submittedName>
        <fullName evidence="3">Putative alpha-1,2-mannosidase</fullName>
    </submittedName>
</protein>
<name>A0A174EEB8_9BACE</name>
<dbReference type="PROSITE" id="PS50203">
    <property type="entry name" value="CALPAIN_CAT"/>
    <property type="match status" value="1"/>
</dbReference>
<dbReference type="Gene3D" id="2.60.120.260">
    <property type="entry name" value="Galactose-binding domain-like"/>
    <property type="match status" value="2"/>
</dbReference>
<keyword evidence="1 4" id="KW-0645">Protease</keyword>